<comment type="caution">
    <text evidence="3">The sequence shown here is derived from an EMBL/GenBank/DDBJ whole genome shotgun (WGS) entry which is preliminary data.</text>
</comment>
<evidence type="ECO:0000313" key="4">
    <source>
        <dbReference type="Proteomes" id="UP000887222"/>
    </source>
</evidence>
<feature type="signal peptide" evidence="2">
    <location>
        <begin position="1"/>
        <end position="21"/>
    </location>
</feature>
<gene>
    <name evidence="3" type="ORF">NCCP691_00840</name>
</gene>
<accession>A0ABQ4PYU5</accession>
<reference evidence="3 4" key="1">
    <citation type="journal article" date="2022" name="Int. J. Syst. Evol. Microbiol.">
        <title>Noviherbaspirillum aridicola sp. nov., isolated from an arid soil in Pakistan.</title>
        <authorList>
            <person name="Khan I.U."/>
            <person name="Saqib M."/>
            <person name="Amin A."/>
            <person name="Hussain F."/>
            <person name="Li L."/>
            <person name="Liu Y.H."/>
            <person name="Fang B.Z."/>
            <person name="Ahmed I."/>
            <person name="Li W.J."/>
        </authorList>
    </citation>
    <scope>NUCLEOTIDE SEQUENCE [LARGE SCALE GENOMIC DNA]</scope>
    <source>
        <strain evidence="3 4">NCCP-691</strain>
    </source>
</reference>
<dbReference type="Proteomes" id="UP000887222">
    <property type="component" value="Unassembled WGS sequence"/>
</dbReference>
<protein>
    <recommendedName>
        <fullName evidence="5">DUF4148 domain-containing protein</fullName>
    </recommendedName>
</protein>
<proteinExistence type="predicted"/>
<keyword evidence="2" id="KW-0732">Signal</keyword>
<dbReference type="InterPro" id="IPR025421">
    <property type="entry name" value="DUF4148"/>
</dbReference>
<organism evidence="3 4">
    <name type="scientific">Noviherbaspirillum aridicola</name>
    <dbReference type="NCBI Taxonomy" id="2849687"/>
    <lineage>
        <taxon>Bacteria</taxon>
        <taxon>Pseudomonadati</taxon>
        <taxon>Pseudomonadota</taxon>
        <taxon>Betaproteobacteria</taxon>
        <taxon>Burkholderiales</taxon>
        <taxon>Oxalobacteraceae</taxon>
        <taxon>Noviherbaspirillum</taxon>
    </lineage>
</organism>
<name>A0ABQ4PYU5_9BURK</name>
<feature type="chain" id="PRO_5046732046" description="DUF4148 domain-containing protein" evidence="2">
    <location>
        <begin position="22"/>
        <end position="122"/>
    </location>
</feature>
<feature type="region of interest" description="Disordered" evidence="1">
    <location>
        <begin position="102"/>
        <end position="122"/>
    </location>
</feature>
<dbReference type="RefSeq" id="WP_220806261.1">
    <property type="nucleotide sequence ID" value="NZ_BPMK01000001.1"/>
</dbReference>
<dbReference type="Pfam" id="PF13663">
    <property type="entry name" value="DUF4148"/>
    <property type="match status" value="1"/>
</dbReference>
<evidence type="ECO:0008006" key="5">
    <source>
        <dbReference type="Google" id="ProtNLM"/>
    </source>
</evidence>
<keyword evidence="4" id="KW-1185">Reference proteome</keyword>
<evidence type="ECO:0000256" key="1">
    <source>
        <dbReference type="SAM" id="MobiDB-lite"/>
    </source>
</evidence>
<evidence type="ECO:0000256" key="2">
    <source>
        <dbReference type="SAM" id="SignalP"/>
    </source>
</evidence>
<evidence type="ECO:0000313" key="3">
    <source>
        <dbReference type="EMBL" id="GIZ50070.1"/>
    </source>
</evidence>
<dbReference type="EMBL" id="BPMK01000001">
    <property type="protein sequence ID" value="GIZ50070.1"/>
    <property type="molecule type" value="Genomic_DNA"/>
</dbReference>
<sequence length="122" mass="12975">MNTRKMIAAFAVFAAANTAFAAEWVEFTDFKSTKTRAEVMAELRQAQADGSYALARQEVVDPAASFTGTRTRAEVIAELEQSKADGTYAVLHQEFEGQYPAAGNGAGAGTRLAGKVRPANAN</sequence>